<keyword evidence="1 7" id="KW-0444">Lipid biosynthesis</keyword>
<keyword evidence="3 7" id="KW-0808">Transferase</keyword>
<dbReference type="NCBIfam" id="NF002060">
    <property type="entry name" value="PRK00892.1"/>
    <property type="match status" value="1"/>
</dbReference>
<dbReference type="GO" id="GO:0103118">
    <property type="term" value="F:UDP-3-O-[(3R)-3-hydroxyacyl]-glucosamine N-acyltransferase activity"/>
    <property type="evidence" value="ECO:0007669"/>
    <property type="project" value="UniProtKB-EC"/>
</dbReference>
<comment type="subunit">
    <text evidence="7">Homotrimer.</text>
</comment>
<comment type="similarity">
    <text evidence="7">Belongs to the transferase hexapeptide repeat family. LpxD subfamily.</text>
</comment>
<keyword evidence="2 7" id="KW-0441">Lipid A biosynthesis</keyword>
<name>A0A844B0D1_9BURK</name>
<dbReference type="Gene3D" id="2.160.10.10">
    <property type="entry name" value="Hexapeptide repeat proteins"/>
    <property type="match status" value="1"/>
</dbReference>
<dbReference type="PANTHER" id="PTHR43378">
    <property type="entry name" value="UDP-3-O-ACYLGLUCOSAMINE N-ACYLTRANSFERASE"/>
    <property type="match status" value="1"/>
</dbReference>
<dbReference type="SUPFAM" id="SSF51161">
    <property type="entry name" value="Trimeric LpxA-like enzymes"/>
    <property type="match status" value="1"/>
</dbReference>
<dbReference type="InterPro" id="IPR001451">
    <property type="entry name" value="Hexapep"/>
</dbReference>
<dbReference type="Proteomes" id="UP000487350">
    <property type="component" value="Unassembled WGS sequence"/>
</dbReference>
<dbReference type="InterPro" id="IPR011004">
    <property type="entry name" value="Trimer_LpxA-like_sf"/>
</dbReference>
<dbReference type="Gene3D" id="3.40.1390.10">
    <property type="entry name" value="MurE/MurF, N-terminal domain"/>
    <property type="match status" value="1"/>
</dbReference>
<dbReference type="PROSITE" id="PS00101">
    <property type="entry name" value="HEXAPEP_TRANSFERASES"/>
    <property type="match status" value="1"/>
</dbReference>
<accession>A0A844B0D1</accession>
<reference evidence="9 10" key="1">
    <citation type="submission" date="2019-11" db="EMBL/GenBank/DDBJ databases">
        <title>Caenimonas koreensis gen. nov., sp. nov., isolated from activated sludge.</title>
        <authorList>
            <person name="Seung H.R."/>
        </authorList>
    </citation>
    <scope>NUCLEOTIDE SEQUENCE [LARGE SCALE GENOMIC DNA]</scope>
    <source>
        <strain evidence="9 10">EMB320</strain>
    </source>
</reference>
<evidence type="ECO:0000256" key="2">
    <source>
        <dbReference type="ARBA" id="ARBA00022556"/>
    </source>
</evidence>
<evidence type="ECO:0000256" key="5">
    <source>
        <dbReference type="ARBA" id="ARBA00023098"/>
    </source>
</evidence>
<evidence type="ECO:0000259" key="8">
    <source>
        <dbReference type="Pfam" id="PF04613"/>
    </source>
</evidence>
<comment type="function">
    <text evidence="7">Catalyzes the N-acylation of UDP-3-O-acylglucosamine using 3-hydroxyacyl-ACP as the acyl donor. Is involved in the biosynthesis of lipid A, a phosphorylated glycolipid that anchors the lipopolysaccharide to the outer membrane of the cell.</text>
</comment>
<keyword evidence="10" id="KW-1185">Reference proteome</keyword>
<comment type="catalytic activity">
    <reaction evidence="7">
        <text>a UDP-3-O-[(3R)-3-hydroxyacyl]-alpha-D-glucosamine + a (3R)-hydroxyacyl-[ACP] = a UDP-2-N,3-O-bis[(3R)-3-hydroxyacyl]-alpha-D-glucosamine + holo-[ACP] + H(+)</text>
        <dbReference type="Rhea" id="RHEA:53836"/>
        <dbReference type="Rhea" id="RHEA-COMP:9685"/>
        <dbReference type="Rhea" id="RHEA-COMP:9945"/>
        <dbReference type="ChEBI" id="CHEBI:15378"/>
        <dbReference type="ChEBI" id="CHEBI:64479"/>
        <dbReference type="ChEBI" id="CHEBI:78827"/>
        <dbReference type="ChEBI" id="CHEBI:137740"/>
        <dbReference type="ChEBI" id="CHEBI:137748"/>
        <dbReference type="EC" id="2.3.1.191"/>
    </reaction>
</comment>
<dbReference type="GO" id="GO:0016410">
    <property type="term" value="F:N-acyltransferase activity"/>
    <property type="evidence" value="ECO:0007669"/>
    <property type="project" value="InterPro"/>
</dbReference>
<keyword evidence="5 7" id="KW-0443">Lipid metabolism</keyword>
<dbReference type="Pfam" id="PF14602">
    <property type="entry name" value="Hexapep_2"/>
    <property type="match status" value="1"/>
</dbReference>
<feature type="domain" description="UDP-3-O-[3-hydroxymyristoyl] glucosamine N-acyltransferase non-repeat region" evidence="8">
    <location>
        <begin position="22"/>
        <end position="90"/>
    </location>
</feature>
<sequence>MQLQLQAIIDALGGELHGDGRLTIEGLASLEAASPRQLSFLSNPRYQQQLGSTQAACVIVAPQFRDAAASRGACIVAADPYLYFAKVTQLWRKAQVVVPGPAIHPSAVIDPDAVIDPTARIGPLCVVERGARIGAHTVLKSRVSVGEHCVIGDRCILHPGVVIGADGFGFAPNAGAWEKIEQLAAVTIGNDVEIGANTCIDRGALQDTVIEDGVKLDNLIQIGHNVRIGKHTAMAGCAAVAGSATIGAHCTIGGRAGILGHLTIVDNVHISATSLVTRSILKPGHYTGVFPLDDNATWEKNAASLKQLYKMRERLKALEKAHDGAPVNKSEQ</sequence>
<dbReference type="InterPro" id="IPR020573">
    <property type="entry name" value="UDP_GlcNAc_AcTrfase_non-rep"/>
</dbReference>
<gene>
    <name evidence="7 9" type="primary">lpxD</name>
    <name evidence="9" type="ORF">GHT07_12780</name>
</gene>
<dbReference type="UniPathway" id="UPA00973"/>
<dbReference type="InterPro" id="IPR018357">
    <property type="entry name" value="Hexapep_transf_CS"/>
</dbReference>
<dbReference type="Pfam" id="PF04613">
    <property type="entry name" value="LpxD"/>
    <property type="match status" value="1"/>
</dbReference>
<keyword evidence="4 7" id="KW-0677">Repeat</keyword>
<dbReference type="PANTHER" id="PTHR43378:SF2">
    <property type="entry name" value="UDP-3-O-ACYLGLUCOSAMINE N-ACYLTRANSFERASE 1, MITOCHONDRIAL-RELATED"/>
    <property type="match status" value="1"/>
</dbReference>
<evidence type="ECO:0000313" key="9">
    <source>
        <dbReference type="EMBL" id="MRD48158.1"/>
    </source>
</evidence>
<dbReference type="RefSeq" id="WP_323740921.1">
    <property type="nucleotide sequence ID" value="NZ_WJBU01000011.1"/>
</dbReference>
<keyword evidence="6 7" id="KW-0012">Acyltransferase</keyword>
<dbReference type="GO" id="GO:0009245">
    <property type="term" value="P:lipid A biosynthetic process"/>
    <property type="evidence" value="ECO:0007669"/>
    <property type="project" value="UniProtKB-UniRule"/>
</dbReference>
<comment type="caution">
    <text evidence="9">The sequence shown here is derived from an EMBL/GenBank/DDBJ whole genome shotgun (WGS) entry which is preliminary data.</text>
</comment>
<organism evidence="9 10">
    <name type="scientific">Caenimonas koreensis DSM 17982</name>
    <dbReference type="NCBI Taxonomy" id="1121255"/>
    <lineage>
        <taxon>Bacteria</taxon>
        <taxon>Pseudomonadati</taxon>
        <taxon>Pseudomonadota</taxon>
        <taxon>Betaproteobacteria</taxon>
        <taxon>Burkholderiales</taxon>
        <taxon>Comamonadaceae</taxon>
        <taxon>Caenimonas</taxon>
    </lineage>
</organism>
<evidence type="ECO:0000256" key="7">
    <source>
        <dbReference type="HAMAP-Rule" id="MF_00523"/>
    </source>
</evidence>
<dbReference type="EMBL" id="WJBU01000011">
    <property type="protein sequence ID" value="MRD48158.1"/>
    <property type="molecule type" value="Genomic_DNA"/>
</dbReference>
<dbReference type="AlphaFoldDB" id="A0A844B0D1"/>
<feature type="active site" description="Proton acceptor" evidence="7">
    <location>
        <position position="224"/>
    </location>
</feature>
<proteinExistence type="inferred from homology"/>
<evidence type="ECO:0000313" key="10">
    <source>
        <dbReference type="Proteomes" id="UP000487350"/>
    </source>
</evidence>
<evidence type="ECO:0000256" key="1">
    <source>
        <dbReference type="ARBA" id="ARBA00022516"/>
    </source>
</evidence>
<evidence type="ECO:0000256" key="6">
    <source>
        <dbReference type="ARBA" id="ARBA00023315"/>
    </source>
</evidence>
<dbReference type="InterPro" id="IPR007691">
    <property type="entry name" value="LpxD"/>
</dbReference>
<evidence type="ECO:0000256" key="4">
    <source>
        <dbReference type="ARBA" id="ARBA00022737"/>
    </source>
</evidence>
<dbReference type="CDD" id="cd03352">
    <property type="entry name" value="LbH_LpxD"/>
    <property type="match status" value="1"/>
</dbReference>
<comment type="pathway">
    <text evidence="7">Bacterial outer membrane biogenesis; LPS lipid A biosynthesis.</text>
</comment>
<dbReference type="EC" id="2.3.1.191" evidence="7"/>
<evidence type="ECO:0000256" key="3">
    <source>
        <dbReference type="ARBA" id="ARBA00022679"/>
    </source>
</evidence>
<dbReference type="Pfam" id="PF00132">
    <property type="entry name" value="Hexapep"/>
    <property type="match status" value="1"/>
</dbReference>
<dbReference type="HAMAP" id="MF_00523">
    <property type="entry name" value="LpxD"/>
    <property type="match status" value="1"/>
</dbReference>
<dbReference type="NCBIfam" id="TIGR01853">
    <property type="entry name" value="lipid_A_lpxD"/>
    <property type="match status" value="1"/>
</dbReference>
<dbReference type="GO" id="GO:0016020">
    <property type="term" value="C:membrane"/>
    <property type="evidence" value="ECO:0007669"/>
    <property type="project" value="GOC"/>
</dbReference>
<protein>
    <recommendedName>
        <fullName evidence="7">UDP-3-O-acylglucosamine N-acyltransferase</fullName>
        <ecNumber evidence="7">2.3.1.191</ecNumber>
    </recommendedName>
</protein>